<dbReference type="Proteomes" id="UP000549911">
    <property type="component" value="Unassembled WGS sequence"/>
</dbReference>
<dbReference type="GO" id="GO:0016787">
    <property type="term" value="F:hydrolase activity"/>
    <property type="evidence" value="ECO:0007669"/>
    <property type="project" value="UniProtKB-KW"/>
</dbReference>
<proteinExistence type="predicted"/>
<dbReference type="InterPro" id="IPR036866">
    <property type="entry name" value="RibonucZ/Hydroxyglut_hydro"/>
</dbReference>
<organism evidence="2 3">
    <name type="scientific">Nocardioides cavernae</name>
    <dbReference type="NCBI Taxonomy" id="1921566"/>
    <lineage>
        <taxon>Bacteria</taxon>
        <taxon>Bacillati</taxon>
        <taxon>Actinomycetota</taxon>
        <taxon>Actinomycetes</taxon>
        <taxon>Propionibacteriales</taxon>
        <taxon>Nocardioidaceae</taxon>
        <taxon>Nocardioides</taxon>
    </lineage>
</organism>
<dbReference type="GO" id="GO:0046983">
    <property type="term" value="F:protein dimerization activity"/>
    <property type="evidence" value="ECO:0007669"/>
    <property type="project" value="InterPro"/>
</dbReference>
<dbReference type="RefSeq" id="WP_179618457.1">
    <property type="nucleotide sequence ID" value="NZ_JACCBW010000001.1"/>
</dbReference>
<dbReference type="SUPFAM" id="SSF56281">
    <property type="entry name" value="Metallo-hydrolase/oxidoreductase"/>
    <property type="match status" value="1"/>
</dbReference>
<evidence type="ECO:0000313" key="2">
    <source>
        <dbReference type="EMBL" id="NYE35851.1"/>
    </source>
</evidence>
<accession>A0A7Y9H1D3</accession>
<keyword evidence="2" id="KW-0378">Hydrolase</keyword>
<dbReference type="InterPro" id="IPR038536">
    <property type="entry name" value="Alkyl/aryl-sulf_dimr_sf"/>
</dbReference>
<feature type="domain" description="Metallo-beta-lactamase" evidence="1">
    <location>
        <begin position="36"/>
        <end position="242"/>
    </location>
</feature>
<dbReference type="InterPro" id="IPR029228">
    <property type="entry name" value="Alkyl_sulf_dimr"/>
</dbReference>
<evidence type="ECO:0000259" key="1">
    <source>
        <dbReference type="SMART" id="SM00849"/>
    </source>
</evidence>
<dbReference type="PANTHER" id="PTHR43223:SF2">
    <property type="entry name" value="METALLO-BETA-LACTAMASE DOMAIN-CONTAINING PROTEIN"/>
    <property type="match status" value="1"/>
</dbReference>
<evidence type="ECO:0000313" key="3">
    <source>
        <dbReference type="Proteomes" id="UP000549911"/>
    </source>
</evidence>
<dbReference type="Gene3D" id="1.25.40.880">
    <property type="entry name" value="Alkyl sulfatase, dimerisation domain"/>
    <property type="match status" value="1"/>
</dbReference>
<dbReference type="Gene3D" id="3.60.15.30">
    <property type="entry name" value="Metallo-beta-lactamase domain"/>
    <property type="match status" value="1"/>
</dbReference>
<keyword evidence="3" id="KW-1185">Reference proteome</keyword>
<reference evidence="2 3" key="1">
    <citation type="submission" date="2020-07" db="EMBL/GenBank/DDBJ databases">
        <authorList>
            <person name="Partida-Martinez L."/>
            <person name="Huntemann M."/>
            <person name="Clum A."/>
            <person name="Wang J."/>
            <person name="Palaniappan K."/>
            <person name="Ritter S."/>
            <person name="Chen I.-M."/>
            <person name="Stamatis D."/>
            <person name="Reddy T."/>
            <person name="O'Malley R."/>
            <person name="Daum C."/>
            <person name="Shapiro N."/>
            <person name="Ivanova N."/>
            <person name="Kyrpides N."/>
            <person name="Woyke T."/>
        </authorList>
    </citation>
    <scope>NUCLEOTIDE SEQUENCE [LARGE SCALE GENOMIC DNA]</scope>
    <source>
        <strain evidence="2 3">AT2.17</strain>
    </source>
</reference>
<dbReference type="SMART" id="SM00849">
    <property type="entry name" value="Lactamase_B"/>
    <property type="match status" value="1"/>
</dbReference>
<sequence>MARFASRDHRFEVLCAWEPEKPAEQVADGILLSRGISSAYVVTTPDGDVVVNTGTRLEGDRHRERFEQLLGRPLSVRAIVFTQDHPDHVGGWQAFDDPGVQLLAEASFPAGRAERGLLKTFYRPRFRRLMSGFSAAPAPAEVVDRPAREPEDLVLVEGRADIVVGGTTFELIPVPGGETTNCLAVWLPEHRVLLVGNHMGALYGAIPNLYTLRGDKPRSARQFVADLEVLLDLDADLLLTGHGDPVRGADTIRADLTRLRDAVRFIHDETLRGMNDGKDLHTLMREVVLPPDLEPASGRGPVSWYVRTVWEEYTGWFQHDLTSQLYAVPARAVWPEVVELAGGADRLAERAAARLAAGEAEQALHLVEMALVAEPENRAALDVHADVLDALIARTGGQTYDELVWLETERERTRESYAADPYGNRPG</sequence>
<name>A0A7Y9H1D3_9ACTN</name>
<dbReference type="EMBL" id="JACCBW010000001">
    <property type="protein sequence ID" value="NYE35851.1"/>
    <property type="molecule type" value="Genomic_DNA"/>
</dbReference>
<dbReference type="InterPro" id="IPR001279">
    <property type="entry name" value="Metallo-B-lactamas"/>
</dbReference>
<dbReference type="PANTHER" id="PTHR43223">
    <property type="entry name" value="ALKYL/ARYL-SULFATASE"/>
    <property type="match status" value="1"/>
</dbReference>
<gene>
    <name evidence="2" type="ORF">F4692_000955</name>
</gene>
<dbReference type="InterPro" id="IPR052195">
    <property type="entry name" value="Bact_Alkyl/Aryl-Sulfatase"/>
</dbReference>
<dbReference type="Pfam" id="PF00753">
    <property type="entry name" value="Lactamase_B"/>
    <property type="match status" value="1"/>
</dbReference>
<protein>
    <submittedName>
        <fullName evidence="2">Alkyl sulfatase BDS1-like metallo-beta-lactamase superfamily hydrolase</fullName>
    </submittedName>
</protein>
<reference evidence="2 3" key="2">
    <citation type="submission" date="2020-08" db="EMBL/GenBank/DDBJ databases">
        <title>The Agave Microbiome: Exploring the role of microbial communities in plant adaptations to desert environments.</title>
        <authorList>
            <person name="Partida-Martinez L.P."/>
        </authorList>
    </citation>
    <scope>NUCLEOTIDE SEQUENCE [LARGE SCALE GENOMIC DNA]</scope>
    <source>
        <strain evidence="2 3">AT2.17</strain>
    </source>
</reference>
<comment type="caution">
    <text evidence="2">The sequence shown here is derived from an EMBL/GenBank/DDBJ whole genome shotgun (WGS) entry which is preliminary data.</text>
</comment>
<dbReference type="Pfam" id="PF14863">
    <property type="entry name" value="Alkyl_sulf_dimr"/>
    <property type="match status" value="1"/>
</dbReference>
<dbReference type="AlphaFoldDB" id="A0A7Y9H1D3"/>